<organism evidence="2 3">
    <name type="scientific">Hydnum rufescens UP504</name>
    <dbReference type="NCBI Taxonomy" id="1448309"/>
    <lineage>
        <taxon>Eukaryota</taxon>
        <taxon>Fungi</taxon>
        <taxon>Dikarya</taxon>
        <taxon>Basidiomycota</taxon>
        <taxon>Agaricomycotina</taxon>
        <taxon>Agaricomycetes</taxon>
        <taxon>Cantharellales</taxon>
        <taxon>Hydnaceae</taxon>
        <taxon>Hydnum</taxon>
    </lineage>
</organism>
<comment type="caution">
    <text evidence="2">The sequence shown here is derived from an EMBL/GenBank/DDBJ whole genome shotgun (WGS) entry which is preliminary data.</text>
</comment>
<dbReference type="AlphaFoldDB" id="A0A9P6DG42"/>
<accession>A0A9P6DG42</accession>
<dbReference type="EMBL" id="MU129422">
    <property type="protein sequence ID" value="KAF9503182.1"/>
    <property type="molecule type" value="Genomic_DNA"/>
</dbReference>
<gene>
    <name evidence="2" type="ORF">BS47DRAFT_1369731</name>
</gene>
<proteinExistence type="predicted"/>
<dbReference type="InterPro" id="IPR045341">
    <property type="entry name" value="DUF6532"/>
</dbReference>
<evidence type="ECO:0000259" key="1">
    <source>
        <dbReference type="Pfam" id="PF20149"/>
    </source>
</evidence>
<feature type="domain" description="DUF6532" evidence="1">
    <location>
        <begin position="171"/>
        <end position="282"/>
    </location>
</feature>
<dbReference type="Pfam" id="PF20149">
    <property type="entry name" value="DUF6532"/>
    <property type="match status" value="1"/>
</dbReference>
<evidence type="ECO:0000313" key="3">
    <source>
        <dbReference type="Proteomes" id="UP000886523"/>
    </source>
</evidence>
<protein>
    <recommendedName>
        <fullName evidence="1">DUF6532 domain-containing protein</fullName>
    </recommendedName>
</protein>
<dbReference type="OrthoDB" id="2670504at2759"/>
<evidence type="ECO:0000313" key="2">
    <source>
        <dbReference type="EMBL" id="KAF9503182.1"/>
    </source>
</evidence>
<reference evidence="2" key="1">
    <citation type="journal article" date="2020" name="Nat. Commun.">
        <title>Large-scale genome sequencing of mycorrhizal fungi provides insights into the early evolution of symbiotic traits.</title>
        <authorList>
            <person name="Miyauchi S."/>
            <person name="Kiss E."/>
            <person name="Kuo A."/>
            <person name="Drula E."/>
            <person name="Kohler A."/>
            <person name="Sanchez-Garcia M."/>
            <person name="Morin E."/>
            <person name="Andreopoulos B."/>
            <person name="Barry K.W."/>
            <person name="Bonito G."/>
            <person name="Buee M."/>
            <person name="Carver A."/>
            <person name="Chen C."/>
            <person name="Cichocki N."/>
            <person name="Clum A."/>
            <person name="Culley D."/>
            <person name="Crous P.W."/>
            <person name="Fauchery L."/>
            <person name="Girlanda M."/>
            <person name="Hayes R.D."/>
            <person name="Keri Z."/>
            <person name="LaButti K."/>
            <person name="Lipzen A."/>
            <person name="Lombard V."/>
            <person name="Magnuson J."/>
            <person name="Maillard F."/>
            <person name="Murat C."/>
            <person name="Nolan M."/>
            <person name="Ohm R.A."/>
            <person name="Pangilinan J."/>
            <person name="Pereira M.F."/>
            <person name="Perotto S."/>
            <person name="Peter M."/>
            <person name="Pfister S."/>
            <person name="Riley R."/>
            <person name="Sitrit Y."/>
            <person name="Stielow J.B."/>
            <person name="Szollosi G."/>
            <person name="Zifcakova L."/>
            <person name="Stursova M."/>
            <person name="Spatafora J.W."/>
            <person name="Tedersoo L."/>
            <person name="Vaario L.M."/>
            <person name="Yamada A."/>
            <person name="Yan M."/>
            <person name="Wang P."/>
            <person name="Xu J."/>
            <person name="Bruns T."/>
            <person name="Baldrian P."/>
            <person name="Vilgalys R."/>
            <person name="Dunand C."/>
            <person name="Henrissat B."/>
            <person name="Grigoriev I.V."/>
            <person name="Hibbett D."/>
            <person name="Nagy L.G."/>
            <person name="Martin F.M."/>
        </authorList>
    </citation>
    <scope>NUCLEOTIDE SEQUENCE</scope>
    <source>
        <strain evidence="2">UP504</strain>
    </source>
</reference>
<keyword evidence="3" id="KW-1185">Reference proteome</keyword>
<dbReference type="Proteomes" id="UP000886523">
    <property type="component" value="Unassembled WGS sequence"/>
</dbReference>
<sequence>MYPTMKRPKQEYQLQSFLSSCSSTPYDDVISLHDGSLPLGPARKYHTSATTLLARSVLPISHLVSQAHNRSSSPVGKVDYLEPKASSASNSSMSHQGYWRKLPDQHYWIIIQSVILNFDVFGSHLQLHSYIMRAFDTAFETHDIEPFKTTSPMILMVSADDDEDVLDEIAAIMHAALKDQNFSFQIYDAEAGTHSNAHHHPCILQVIQTFFTLGRKNQKNKVVMFSLMLAFMPMPTETVAFALTAIQNTLESWADGIEKNIEFSAEIYWEYYEGHLNWIKSWSACHPEEWLEISTTLSNAMVTLSGSLGYKPASGSAQKGKRVLREDD</sequence>
<name>A0A9P6DG42_9AGAM</name>